<protein>
    <recommendedName>
        <fullName evidence="2">Putative Flp pilus-assembly TadG-like N-terminal domain-containing protein</fullName>
    </recommendedName>
</protein>
<evidence type="ECO:0000313" key="4">
    <source>
        <dbReference type="Proteomes" id="UP000253420"/>
    </source>
</evidence>
<accession>A0A368K0X6</accession>
<keyword evidence="1" id="KW-0472">Membrane</keyword>
<proteinExistence type="predicted"/>
<comment type="caution">
    <text evidence="3">The sequence shown here is derived from an EMBL/GenBank/DDBJ whole genome shotgun (WGS) entry which is preliminary data.</text>
</comment>
<keyword evidence="4" id="KW-1185">Reference proteome</keyword>
<keyword evidence="1" id="KW-1133">Transmembrane helix</keyword>
<name>A0A368K0X6_9HYPH</name>
<gene>
    <name evidence="3" type="ORF">DUT91_16435</name>
</gene>
<reference evidence="3 4" key="1">
    <citation type="submission" date="2018-07" db="EMBL/GenBank/DDBJ databases">
        <title>The draft genome of Phyllobacterium salinisoli.</title>
        <authorList>
            <person name="Liu L."/>
            <person name="Li L."/>
            <person name="Zhang X."/>
            <person name="Liang L."/>
        </authorList>
    </citation>
    <scope>NUCLEOTIDE SEQUENCE [LARGE SCALE GENOMIC DNA]</scope>
    <source>
        <strain evidence="3 4">LLAN61</strain>
    </source>
</reference>
<dbReference type="OrthoDB" id="7942030at2"/>
<evidence type="ECO:0000313" key="3">
    <source>
        <dbReference type="EMBL" id="RCS23046.1"/>
    </source>
</evidence>
<dbReference type="InterPro" id="IPR028087">
    <property type="entry name" value="Tad_N"/>
</dbReference>
<keyword evidence="1" id="KW-0812">Transmembrane</keyword>
<evidence type="ECO:0000256" key="1">
    <source>
        <dbReference type="SAM" id="Phobius"/>
    </source>
</evidence>
<sequence>MGKNGERDGYRRICAAFLHDRSGTITILAVLALPVVLGFAALSVEYGYGLLRRAENQRVADLASYAGALAYNETSSQEDMASAARSAALLNGVAANDVAVALVTSPKDSSSKAVNVTITTKNTLYLAPVLGVEPELSIAAGAFASVGKSGSSCILALDEAGSGITLSGGVHIDGECYRVSSNAGITAPCGTRITTESVTYYAGELAPCKWDNSFVTLKGNPAPVVKQYTDDPLKNNSGVATFDDRFATIWKASWPAKVTSNGIEPKIIFGDGNPADAAKALNDIQCSFDPKYYNQYYTSTWVITCSKKKIYIGSIEVRNDAKVSFNASGSPDTIYNFSGSIKGGPGTSIVFGPGIFNIAKGVYGASMSFGAGTFHIGMGDEACGYPEQRYSVCSSGTMTFGGPSRFILDGGIYTGDGATLTLGSGQSNSYIINHSSAGNGISVGGGSKTYFADASANGSVFRLNGNINGHGGGSCIVLPASEHHDISGNVHLAGAVKLGAGIYTIDGYFAADVGGATCDGTGAVYGKDVTLLISGRDTASGGACRGQVFCLDGGNGITLMAPKSGPFARLAVVGPQSSDNDGGVTIAAGGRGQISGAFYFPYAKIDLGGGGRIENGPTDCMQLIGASIALSGGAKAISKCAGLDGNGKVALIQ</sequence>
<feature type="domain" description="Putative Flp pilus-assembly TadG-like N-terminal" evidence="2">
    <location>
        <begin position="23"/>
        <end position="68"/>
    </location>
</feature>
<organism evidence="3 4">
    <name type="scientific">Phyllobacterium salinisoli</name>
    <dbReference type="NCBI Taxonomy" id="1899321"/>
    <lineage>
        <taxon>Bacteria</taxon>
        <taxon>Pseudomonadati</taxon>
        <taxon>Pseudomonadota</taxon>
        <taxon>Alphaproteobacteria</taxon>
        <taxon>Hyphomicrobiales</taxon>
        <taxon>Phyllobacteriaceae</taxon>
        <taxon>Phyllobacterium</taxon>
    </lineage>
</organism>
<dbReference type="Pfam" id="PF13400">
    <property type="entry name" value="Tad"/>
    <property type="match status" value="1"/>
</dbReference>
<dbReference type="EMBL" id="QOZG01000006">
    <property type="protein sequence ID" value="RCS23046.1"/>
    <property type="molecule type" value="Genomic_DNA"/>
</dbReference>
<evidence type="ECO:0000259" key="2">
    <source>
        <dbReference type="Pfam" id="PF13400"/>
    </source>
</evidence>
<dbReference type="RefSeq" id="WP_114441588.1">
    <property type="nucleotide sequence ID" value="NZ_QOZG01000006.1"/>
</dbReference>
<dbReference type="Proteomes" id="UP000253420">
    <property type="component" value="Unassembled WGS sequence"/>
</dbReference>
<dbReference type="AlphaFoldDB" id="A0A368K0X6"/>
<feature type="transmembrane region" description="Helical" evidence="1">
    <location>
        <begin position="25"/>
        <end position="48"/>
    </location>
</feature>